<name>A0ABD3UEX8_SINWO</name>
<evidence type="ECO:0000313" key="1">
    <source>
        <dbReference type="EMBL" id="KAL3847018.1"/>
    </source>
</evidence>
<proteinExistence type="predicted"/>
<sequence>MPLMWKYADIRPMRQQQHVQQIPHISKITVSLRHNGNKRKRKKIETRTKTTAITITTLWKRNRTAGGPANDLATDLTKEEQTKRIINWQTTTKTTGG</sequence>
<evidence type="ECO:0000313" key="2">
    <source>
        <dbReference type="Proteomes" id="UP001634394"/>
    </source>
</evidence>
<keyword evidence="2" id="KW-1185">Reference proteome</keyword>
<organism evidence="1 2">
    <name type="scientific">Sinanodonta woodiana</name>
    <name type="common">Chinese pond mussel</name>
    <name type="synonym">Anodonta woodiana</name>
    <dbReference type="NCBI Taxonomy" id="1069815"/>
    <lineage>
        <taxon>Eukaryota</taxon>
        <taxon>Metazoa</taxon>
        <taxon>Spiralia</taxon>
        <taxon>Lophotrochozoa</taxon>
        <taxon>Mollusca</taxon>
        <taxon>Bivalvia</taxon>
        <taxon>Autobranchia</taxon>
        <taxon>Heteroconchia</taxon>
        <taxon>Palaeoheterodonta</taxon>
        <taxon>Unionida</taxon>
        <taxon>Unionoidea</taxon>
        <taxon>Unionidae</taxon>
        <taxon>Unioninae</taxon>
        <taxon>Sinanodonta</taxon>
    </lineage>
</organism>
<comment type="caution">
    <text evidence="1">The sequence shown here is derived from an EMBL/GenBank/DDBJ whole genome shotgun (WGS) entry which is preliminary data.</text>
</comment>
<gene>
    <name evidence="1" type="ORF">ACJMK2_017955</name>
</gene>
<dbReference type="EMBL" id="JBJQND010000016">
    <property type="protein sequence ID" value="KAL3847018.1"/>
    <property type="molecule type" value="Genomic_DNA"/>
</dbReference>
<reference evidence="1 2" key="1">
    <citation type="submission" date="2024-11" db="EMBL/GenBank/DDBJ databases">
        <title>Chromosome-level genome assembly of the freshwater bivalve Anodonta woodiana.</title>
        <authorList>
            <person name="Chen X."/>
        </authorList>
    </citation>
    <scope>NUCLEOTIDE SEQUENCE [LARGE SCALE GENOMIC DNA]</scope>
    <source>
        <strain evidence="1">MN2024</strain>
        <tissue evidence="1">Gills</tissue>
    </source>
</reference>
<accession>A0ABD3UEX8</accession>
<dbReference type="AlphaFoldDB" id="A0ABD3UEX8"/>
<dbReference type="Proteomes" id="UP001634394">
    <property type="component" value="Unassembled WGS sequence"/>
</dbReference>
<protein>
    <submittedName>
        <fullName evidence="1">Uncharacterized protein</fullName>
    </submittedName>
</protein>